<dbReference type="GO" id="GO:0043565">
    <property type="term" value="F:sequence-specific DNA binding"/>
    <property type="evidence" value="ECO:0007669"/>
    <property type="project" value="InterPro"/>
</dbReference>
<dbReference type="Gene3D" id="1.10.10.60">
    <property type="entry name" value="Homeodomain-like"/>
    <property type="match status" value="2"/>
</dbReference>
<dbReference type="InterPro" id="IPR020449">
    <property type="entry name" value="Tscrpt_reg_AraC-type_HTH"/>
</dbReference>
<keyword evidence="1" id="KW-0805">Transcription regulation</keyword>
<dbReference type="GO" id="GO:0003700">
    <property type="term" value="F:DNA-binding transcription factor activity"/>
    <property type="evidence" value="ECO:0007669"/>
    <property type="project" value="InterPro"/>
</dbReference>
<keyword evidence="6" id="KW-1185">Reference proteome</keyword>
<proteinExistence type="predicted"/>
<keyword evidence="2" id="KW-0238">DNA-binding</keyword>
<evidence type="ECO:0000256" key="1">
    <source>
        <dbReference type="ARBA" id="ARBA00023015"/>
    </source>
</evidence>
<dbReference type="InterPro" id="IPR011051">
    <property type="entry name" value="RmlC_Cupin_sf"/>
</dbReference>
<dbReference type="OrthoDB" id="9802263at2"/>
<reference evidence="5 6" key="1">
    <citation type="submission" date="2018-03" db="EMBL/GenBank/DDBJ databases">
        <title>The draft genome of Sphingosinicella sp. GL-C-18.</title>
        <authorList>
            <person name="Liu L."/>
            <person name="Li L."/>
            <person name="Liang L."/>
            <person name="Zhang X."/>
            <person name="Wang T."/>
        </authorList>
    </citation>
    <scope>NUCLEOTIDE SEQUENCE [LARGE SCALE GENOMIC DNA]</scope>
    <source>
        <strain evidence="5 6">GL-C-18</strain>
    </source>
</reference>
<dbReference type="Pfam" id="PF12833">
    <property type="entry name" value="HTH_18"/>
    <property type="match status" value="1"/>
</dbReference>
<dbReference type="Pfam" id="PF12852">
    <property type="entry name" value="Cupin_6"/>
    <property type="match status" value="1"/>
</dbReference>
<evidence type="ECO:0000256" key="3">
    <source>
        <dbReference type="ARBA" id="ARBA00023163"/>
    </source>
</evidence>
<protein>
    <submittedName>
        <fullName evidence="5">AraC family transcriptional regulator</fullName>
    </submittedName>
</protein>
<dbReference type="InterPro" id="IPR018060">
    <property type="entry name" value="HTH_AraC"/>
</dbReference>
<dbReference type="InterPro" id="IPR032783">
    <property type="entry name" value="AraC_lig"/>
</dbReference>
<dbReference type="InterPro" id="IPR009057">
    <property type="entry name" value="Homeodomain-like_sf"/>
</dbReference>
<dbReference type="Gene3D" id="2.60.120.10">
    <property type="entry name" value="Jelly Rolls"/>
    <property type="match status" value="1"/>
</dbReference>
<dbReference type="InterPro" id="IPR014710">
    <property type="entry name" value="RmlC-like_jellyroll"/>
</dbReference>
<accession>A0A2P7QFZ3</accession>
<dbReference type="InterPro" id="IPR050204">
    <property type="entry name" value="AraC_XylS_family_regulators"/>
</dbReference>
<dbReference type="InterPro" id="IPR018062">
    <property type="entry name" value="HTH_AraC-typ_CS"/>
</dbReference>
<dbReference type="PANTHER" id="PTHR46796">
    <property type="entry name" value="HTH-TYPE TRANSCRIPTIONAL ACTIVATOR RHAS-RELATED"/>
    <property type="match status" value="1"/>
</dbReference>
<gene>
    <name evidence="5" type="ORF">C7I55_24765</name>
</gene>
<evidence type="ECO:0000313" key="6">
    <source>
        <dbReference type="Proteomes" id="UP000241167"/>
    </source>
</evidence>
<dbReference type="RefSeq" id="WP_106515735.1">
    <property type="nucleotide sequence ID" value="NZ_PXYI01000011.1"/>
</dbReference>
<dbReference type="SUPFAM" id="SSF51182">
    <property type="entry name" value="RmlC-like cupins"/>
    <property type="match status" value="1"/>
</dbReference>
<dbReference type="PRINTS" id="PR00032">
    <property type="entry name" value="HTHARAC"/>
</dbReference>
<dbReference type="PROSITE" id="PS00041">
    <property type="entry name" value="HTH_ARAC_FAMILY_1"/>
    <property type="match status" value="1"/>
</dbReference>
<dbReference type="PROSITE" id="PS01124">
    <property type="entry name" value="HTH_ARAC_FAMILY_2"/>
    <property type="match status" value="1"/>
</dbReference>
<keyword evidence="3" id="KW-0804">Transcription</keyword>
<feature type="domain" description="HTH araC/xylS-type" evidence="4">
    <location>
        <begin position="220"/>
        <end position="318"/>
    </location>
</feature>
<name>A0A2P7QFZ3_9SPHN</name>
<comment type="caution">
    <text evidence="5">The sequence shown here is derived from an EMBL/GenBank/DDBJ whole genome shotgun (WGS) entry which is preliminary data.</text>
</comment>
<evidence type="ECO:0000313" key="5">
    <source>
        <dbReference type="EMBL" id="PSJ36921.1"/>
    </source>
</evidence>
<evidence type="ECO:0000259" key="4">
    <source>
        <dbReference type="PROSITE" id="PS01124"/>
    </source>
</evidence>
<dbReference type="EMBL" id="PXYI01000011">
    <property type="protein sequence ID" value="PSJ36921.1"/>
    <property type="molecule type" value="Genomic_DNA"/>
</dbReference>
<dbReference type="AlphaFoldDB" id="A0A2P7QFZ3"/>
<dbReference type="PANTHER" id="PTHR46796:SF7">
    <property type="entry name" value="ARAC FAMILY TRANSCRIPTIONAL REGULATOR"/>
    <property type="match status" value="1"/>
</dbReference>
<evidence type="ECO:0000256" key="2">
    <source>
        <dbReference type="ARBA" id="ARBA00023125"/>
    </source>
</evidence>
<organism evidence="5 6">
    <name type="scientific">Allosphingosinicella deserti</name>
    <dbReference type="NCBI Taxonomy" id="2116704"/>
    <lineage>
        <taxon>Bacteria</taxon>
        <taxon>Pseudomonadati</taxon>
        <taxon>Pseudomonadota</taxon>
        <taxon>Alphaproteobacteria</taxon>
        <taxon>Sphingomonadales</taxon>
        <taxon>Sphingomonadaceae</taxon>
        <taxon>Allosphingosinicella</taxon>
    </lineage>
</organism>
<sequence>MSRPVPRHVPELPAPLEEDPLSGLLRDLRIAGIAYGYGRLSAPWGIDFPHDGTARLHFVIEGEMWLQAEGQSPERLQAGDAAFLPKGAPHALRSQPEGQTTCVSDLELRAVGERVYSFDRCHHPDAVLASCSVTFNEPCLHPLLDIMPTILTVAGAQSDLTLRSLLDAMAEEVLSPKIGGSTVLSRLADVIITRLIRAWVENRDSEAHDGLAALRDARIGRALAAMHQDPARPWTASLLARTAGLSRSAFAERFASALGQPPARYLTRLRMAVASQLLKEQRLSIGKVAQRLGYASTPAFSRAFKRHVGRSPGEVRRERS</sequence>
<dbReference type="Proteomes" id="UP000241167">
    <property type="component" value="Unassembled WGS sequence"/>
</dbReference>
<dbReference type="SMART" id="SM00342">
    <property type="entry name" value="HTH_ARAC"/>
    <property type="match status" value="1"/>
</dbReference>
<dbReference type="SUPFAM" id="SSF46689">
    <property type="entry name" value="Homeodomain-like"/>
    <property type="match status" value="2"/>
</dbReference>